<dbReference type="AlphaFoldDB" id="A0ABD2APV5"/>
<keyword evidence="4" id="KW-1185">Reference proteome</keyword>
<evidence type="ECO:0000259" key="2">
    <source>
        <dbReference type="Pfam" id="PF14977"/>
    </source>
</evidence>
<feature type="compositionally biased region" description="Basic and acidic residues" evidence="1">
    <location>
        <begin position="274"/>
        <end position="286"/>
    </location>
</feature>
<feature type="compositionally biased region" description="Low complexity" evidence="1">
    <location>
        <begin position="594"/>
        <end position="603"/>
    </location>
</feature>
<feature type="domain" description="FAM194 C-terminal" evidence="2">
    <location>
        <begin position="663"/>
        <end position="721"/>
    </location>
</feature>
<protein>
    <recommendedName>
        <fullName evidence="2">FAM194 C-terminal domain-containing protein</fullName>
    </recommendedName>
</protein>
<feature type="region of interest" description="Disordered" evidence="1">
    <location>
        <begin position="318"/>
        <end position="396"/>
    </location>
</feature>
<accession>A0ABD2APV5</accession>
<evidence type="ECO:0000313" key="4">
    <source>
        <dbReference type="Proteomes" id="UP001607302"/>
    </source>
</evidence>
<reference evidence="3 4" key="1">
    <citation type="journal article" date="2024" name="Ann. Entomol. Soc. Am.">
        <title>Genomic analyses of the southern and eastern yellowjacket wasps (Hymenoptera: Vespidae) reveal evolutionary signatures of social life.</title>
        <authorList>
            <person name="Catto M.A."/>
            <person name="Caine P.B."/>
            <person name="Orr S.E."/>
            <person name="Hunt B.G."/>
            <person name="Goodisman M.A.D."/>
        </authorList>
    </citation>
    <scope>NUCLEOTIDE SEQUENCE [LARGE SCALE GENOMIC DNA]</scope>
    <source>
        <strain evidence="3">233</strain>
        <tissue evidence="3">Head and thorax</tissue>
    </source>
</reference>
<dbReference type="Pfam" id="PF14977">
    <property type="entry name" value="FAM194"/>
    <property type="match status" value="1"/>
</dbReference>
<evidence type="ECO:0000313" key="3">
    <source>
        <dbReference type="EMBL" id="KAL2722656.1"/>
    </source>
</evidence>
<feature type="region of interest" description="Disordered" evidence="1">
    <location>
        <begin position="587"/>
        <end position="608"/>
    </location>
</feature>
<feature type="compositionally biased region" description="Basic and acidic residues" evidence="1">
    <location>
        <begin position="255"/>
        <end position="264"/>
    </location>
</feature>
<feature type="compositionally biased region" description="Polar residues" evidence="1">
    <location>
        <begin position="351"/>
        <end position="361"/>
    </location>
</feature>
<feature type="compositionally biased region" description="Basic and acidic residues" evidence="1">
    <location>
        <begin position="214"/>
        <end position="226"/>
    </location>
</feature>
<feature type="compositionally biased region" description="Basic and acidic residues" evidence="1">
    <location>
        <begin position="233"/>
        <end position="248"/>
    </location>
</feature>
<comment type="caution">
    <text evidence="3">The sequence shown here is derived from an EMBL/GenBank/DDBJ whole genome shotgun (WGS) entry which is preliminary data.</text>
</comment>
<name>A0ABD2APV5_VESSQ</name>
<organism evidence="3 4">
    <name type="scientific">Vespula squamosa</name>
    <name type="common">Southern yellow jacket</name>
    <name type="synonym">Wasp</name>
    <dbReference type="NCBI Taxonomy" id="30214"/>
    <lineage>
        <taxon>Eukaryota</taxon>
        <taxon>Metazoa</taxon>
        <taxon>Ecdysozoa</taxon>
        <taxon>Arthropoda</taxon>
        <taxon>Hexapoda</taxon>
        <taxon>Insecta</taxon>
        <taxon>Pterygota</taxon>
        <taxon>Neoptera</taxon>
        <taxon>Endopterygota</taxon>
        <taxon>Hymenoptera</taxon>
        <taxon>Apocrita</taxon>
        <taxon>Aculeata</taxon>
        <taxon>Vespoidea</taxon>
        <taxon>Vespidae</taxon>
        <taxon>Vespinae</taxon>
        <taxon>Vespula</taxon>
    </lineage>
</organism>
<evidence type="ECO:0000256" key="1">
    <source>
        <dbReference type="SAM" id="MobiDB-lite"/>
    </source>
</evidence>
<feature type="region of interest" description="Disordered" evidence="1">
    <location>
        <begin position="214"/>
        <end position="300"/>
    </location>
</feature>
<proteinExistence type="predicted"/>
<dbReference type="Proteomes" id="UP001607302">
    <property type="component" value="Unassembled WGS sequence"/>
</dbReference>
<sequence length="778" mass="92345">MKDPFVKRIRISQKISNYRESEDINGNILNQNKCVRRCKKVHSHDTSCLKFEEKCSKRKILCGFCDDAINDVVRKLFLPPVCYESFCKDAEHLHGLWKKWERPKNDSINDNFDIDDRSLNEQRIKSDVNRKKTYDYKYHDKNDYKYQDKNDYKYNDKYDRKYNDKNDYKYRDNYDDNERIIKETKYLTKNQNRFHVEGDTFKVSNFKKEEIKTDRKNIRGREEDSQGRLNRSRGQERPGKMIHDRTNEKIPLTRRPREGWKEIEKDEEMTSSGKTKETYRQSEGKGNKTSSVVASKKGDVLDRESEWAYRDGDEEKNFLRNREKRKNVHERNEGNDQTRNPHSGKKYKMGTKTSTIDSKLGNNMEDKNTKRAKSKGSKFMGSSLTNDEDFTRKNESRYRQIKTNPTLPFQSRIDSPNTIEYQLSNEHFVKLGWTVLPIRKFMRKIYLYESKMAKPHLDWYKILRRWRHALLELPSRRNGQGFLPEWPDSHDMYTVFTPGGKDILGIARKPQIIAVFDTLCNGVILDENGITRLSYNQIGGIWRDNPSGLPFLWTWSSNAEEPIIENVYSIKSMSELEELFPSLKKDLGSKETTKTSSPSPMTPNAREKEEIARDEQKPVVVNAVVEEREEYLESEYVRLLLTVAVSLSVRFFNDEKRVFHSMEKDNKTIKIICMKLNKYLSFRILNRRNINLKFFSGTKSIRIELGTILNYDKILKSYHEDVTDWKKAVQRCRFEESWEKNVRTDSLHNLSREIQYVKKCARQRKIMSEKYKPSFKNT</sequence>
<dbReference type="EMBL" id="JAUDFV010000141">
    <property type="protein sequence ID" value="KAL2722656.1"/>
    <property type="molecule type" value="Genomic_DNA"/>
</dbReference>
<gene>
    <name evidence="3" type="ORF">V1478_009519</name>
</gene>
<dbReference type="InterPro" id="IPR029281">
    <property type="entry name" value="FAM194_C"/>
</dbReference>